<dbReference type="EMBL" id="JH109152">
    <property type="protein sequence ID" value="EGW22083.1"/>
    <property type="molecule type" value="Genomic_DNA"/>
</dbReference>
<feature type="domain" description="Response regulatory" evidence="15">
    <location>
        <begin position="1344"/>
        <end position="1460"/>
    </location>
</feature>
<dbReference type="NCBIfam" id="TIGR00254">
    <property type="entry name" value="GGDEF"/>
    <property type="match status" value="1"/>
</dbReference>
<dbReference type="FunFam" id="2.60.40.10:FF:000791">
    <property type="entry name" value="Two-component system sensor histidine kinase/response regulator"/>
    <property type="match status" value="1"/>
</dbReference>
<evidence type="ECO:0000256" key="4">
    <source>
        <dbReference type="ARBA" id="ARBA00022553"/>
    </source>
</evidence>
<evidence type="ECO:0000313" key="17">
    <source>
        <dbReference type="EMBL" id="EGW22083.1"/>
    </source>
</evidence>
<dbReference type="InterPro" id="IPR015943">
    <property type="entry name" value="WD40/YVTN_repeat-like_dom_sf"/>
</dbReference>
<evidence type="ECO:0000259" key="15">
    <source>
        <dbReference type="PROSITE" id="PS50110"/>
    </source>
</evidence>
<keyword evidence="13" id="KW-0175">Coiled coil</keyword>
<keyword evidence="9" id="KW-0902">Two-component regulatory system</keyword>
<feature type="domain" description="GGDEF" evidence="16">
    <location>
        <begin position="1503"/>
        <end position="1636"/>
    </location>
</feature>
<dbReference type="FunFam" id="3.30.565.10:FF:000010">
    <property type="entry name" value="Sensor histidine kinase RcsC"/>
    <property type="match status" value="1"/>
</dbReference>
<evidence type="ECO:0000259" key="14">
    <source>
        <dbReference type="PROSITE" id="PS50109"/>
    </source>
</evidence>
<gene>
    <name evidence="17" type="ORF">Mettu_0881</name>
</gene>
<dbReference type="Pfam" id="PF00072">
    <property type="entry name" value="Response_reg"/>
    <property type="match status" value="2"/>
</dbReference>
<keyword evidence="18" id="KW-1185">Reference proteome</keyword>
<dbReference type="FunFam" id="3.30.70.270:FF:000001">
    <property type="entry name" value="Diguanylate cyclase domain protein"/>
    <property type="match status" value="1"/>
</dbReference>
<dbReference type="SUPFAM" id="SSF55073">
    <property type="entry name" value="Nucleotide cyclase"/>
    <property type="match status" value="1"/>
</dbReference>
<dbReference type="InterPro" id="IPR005467">
    <property type="entry name" value="His_kinase_dom"/>
</dbReference>
<keyword evidence="6" id="KW-0547">Nucleotide-binding</keyword>
<dbReference type="GO" id="GO:0005524">
    <property type="term" value="F:ATP binding"/>
    <property type="evidence" value="ECO:0007669"/>
    <property type="project" value="UniProtKB-KW"/>
</dbReference>
<evidence type="ECO:0000256" key="3">
    <source>
        <dbReference type="ARBA" id="ARBA00012438"/>
    </source>
</evidence>
<dbReference type="eggNOG" id="COG0642">
    <property type="taxonomic scope" value="Bacteria"/>
</dbReference>
<name>G3IQJ7_METTV</name>
<dbReference type="eggNOG" id="COG3292">
    <property type="taxonomic scope" value="Bacteria"/>
</dbReference>
<dbReference type="PROSITE" id="PS50109">
    <property type="entry name" value="HIS_KIN"/>
    <property type="match status" value="1"/>
</dbReference>
<dbReference type="Gene3D" id="3.40.50.2300">
    <property type="match status" value="2"/>
</dbReference>
<dbReference type="CDD" id="cd01949">
    <property type="entry name" value="GGDEF"/>
    <property type="match status" value="1"/>
</dbReference>
<keyword evidence="8" id="KW-0067">ATP-binding</keyword>
<dbReference type="Proteomes" id="UP000004664">
    <property type="component" value="Unassembled WGS sequence"/>
</dbReference>
<dbReference type="SUPFAM" id="SSF55874">
    <property type="entry name" value="ATPase domain of HSP90 chaperone/DNA topoisomerase II/histidine kinase"/>
    <property type="match status" value="1"/>
</dbReference>
<dbReference type="SUPFAM" id="SSF52172">
    <property type="entry name" value="CheY-like"/>
    <property type="match status" value="2"/>
</dbReference>
<dbReference type="HOGENOM" id="CLU_000445_28_2_6"/>
<dbReference type="SMART" id="SM00387">
    <property type="entry name" value="HATPase_c"/>
    <property type="match status" value="1"/>
</dbReference>
<keyword evidence="4 12" id="KW-0597">Phosphoprotein</keyword>
<dbReference type="PANTHER" id="PTHR43547:SF2">
    <property type="entry name" value="HYBRID SIGNAL TRANSDUCTION HISTIDINE KINASE C"/>
    <property type="match status" value="1"/>
</dbReference>
<dbReference type="RefSeq" id="WP_006890058.1">
    <property type="nucleotide sequence ID" value="NZ_JH109152.1"/>
</dbReference>
<dbReference type="InterPro" id="IPR036890">
    <property type="entry name" value="HATPase_C_sf"/>
</dbReference>
<dbReference type="SMART" id="SM00448">
    <property type="entry name" value="REC"/>
    <property type="match status" value="2"/>
</dbReference>
<evidence type="ECO:0000256" key="7">
    <source>
        <dbReference type="ARBA" id="ARBA00022777"/>
    </source>
</evidence>
<evidence type="ECO:0000256" key="6">
    <source>
        <dbReference type="ARBA" id="ARBA00022741"/>
    </source>
</evidence>
<sequence>MPILLLSLLVVWLSILIPVAYATAPELHFVTLNGVIKYSPPSIMIQDHQGFIWMGTNSGLYRYDGYQSRYFQHVPNTKGSLPHDTVTSLFEDQQHRLWLGTLDGLALFEAETNTFKTYQPQAEQGDPLENRQIRKIVSDGKSGLWLATRQGLQHFDPDTGQFRIYRHESAQSDSLARDNVDTLVLDKQGGLWIATWPGGIDYLPAGSTQFQHYQVDSHDNAPRANNIRALFVDSQQRLWMGSEAGIELWKSGQDWTQKKKLPIPGISGNFRAYDFVEDSSGTIWIATLNGLLRWDEARQQFDSYQHQYQDPNSLIGNQAFSLLLDRSGAFWVSTADGISRVDLSFDGFEQLVPRTMKGIDDKADNVLTGMAAADSGQLWLGNRSGLLLIEPKTRQIVKQLVAKNTSEHGLPSGTIYSLYQQPQGPLWIGTRNGLIRYDLRQERAQTIPLGSIANNFVNTIAPGLHGTLWLGTGGGLIEYNSTSGVVREFHHDPLDPHSLADNSIVALLVDRSGKVWVGGGEISGGGLGVLDPATGQFQNFHFDPANPASLASNFIRDLQEDGHGVVWMATTNGISQAIVAADGSISFRNYDSHNGLGSDNVLSIGVDDLGKLWLSTVAGLSYFDQTKMQFSNHYLTEGDYAAGKAGVSSKILHRDGTLYFANSNGLGIVHPERIRYNQTPPSAAITDISVLNRSLADDFKNADVNLEGSVTEPKALTLSRQTSMFSLRFSALHYADPKHNRYAYKLEGFDQDWMETDSSNRVATYTNLDPGQYLFRVKASNNTGIWNETGVSLPITITPDYWQTAWFRTFVVGLLLSLLLAAYLWRVRQLQRIQANLEDQVAKRTEELQDMTLQALAAVQVKSAFLANMSHEIRTPMNAIMGMTHLVLLTDLTAKQRNYLYKINSSAKWLLGILNDILDFSKLEAGKLKLEYTEFRLETVMQYLDDVTSSLLNSKQLALRFEVDPDVPTTLIGDPLRLGQVLLNLLSNAIKFTEKGSVTLQVQLQASDAKEACLCFSVIDTGIGLNEEQQSHLFAAFNQADDSTTRKYGGTGLGLSISKELVEAMGGTINIESRLGFGSTFYFIVTLGLQAVSEFNQSALQTVKSNKYPELNNVYLLFVEDDLAIREMMPDILGYEGIRVDLATNGAEAIAMIDKNDYAMVLMDCQMPVMDGFEASRIIRADPRFADLPIIAMTGNVMAEDRKRCLANGMTDHICKPIDWEQFFPTLTRWVKPAVPALQSRDAELNPDFRHPESASVAFPAGDVSTYRQLMVELDALLANDRFINDELLARLKMLFSDDKQAEYNTLVQYILNTDYPKAKSVLNALMDVPNEEIETSAQDPRPTILIVDDTRVNLEVLALLLTQDYQVKVSGNGQRALDIAQCAPHPDLILLDVRMPVMDGYEVCQRLQENPLTCDIPVIFVTAAFDQESETYGLQLGAADYISKPISPGITLMRVHNQLLIKRHKKELKRIAHYDALTGIPNRVLLADRLKQAVSQTKRERKILGICYLDLDGFKSVNDTLGHQAGDQVLIEMARRMGNILREGDTVARLGGDEFVVLLPNLNHEEECIATLKRLHEVIALPICIQDQSFSLTSSIGVSIFPNDDNDPDVLLGHADQAMYAAKQSGKNRYHFYNPLDAG</sequence>
<evidence type="ECO:0000256" key="9">
    <source>
        <dbReference type="ARBA" id="ARBA00023012"/>
    </source>
</evidence>
<organism evidence="17 18">
    <name type="scientific">Methylobacter tundripaludum (strain ATCC BAA-1195 / DSM 17260 / SV96)</name>
    <dbReference type="NCBI Taxonomy" id="697282"/>
    <lineage>
        <taxon>Bacteria</taxon>
        <taxon>Pseudomonadati</taxon>
        <taxon>Pseudomonadota</taxon>
        <taxon>Gammaproteobacteria</taxon>
        <taxon>Methylococcales</taxon>
        <taxon>Methylococcaceae</taxon>
        <taxon>Methylobacter</taxon>
    </lineage>
</organism>
<dbReference type="Gene3D" id="2.130.10.10">
    <property type="entry name" value="YVTN repeat-like/Quinoprotein amine dehydrogenase"/>
    <property type="match status" value="3"/>
</dbReference>
<evidence type="ECO:0000256" key="8">
    <source>
        <dbReference type="ARBA" id="ARBA00022840"/>
    </source>
</evidence>
<comment type="catalytic activity">
    <reaction evidence="1">
        <text>ATP + protein L-histidine = ADP + protein N-phospho-L-histidine.</text>
        <dbReference type="EC" id="2.7.13.3"/>
    </reaction>
</comment>
<dbReference type="CDD" id="cd17546">
    <property type="entry name" value="REC_hyHK_CKI1_RcsC-like"/>
    <property type="match status" value="1"/>
</dbReference>
<dbReference type="InterPro" id="IPR013783">
    <property type="entry name" value="Ig-like_fold"/>
</dbReference>
<dbReference type="InterPro" id="IPR004358">
    <property type="entry name" value="Sig_transdc_His_kin-like_C"/>
</dbReference>
<dbReference type="PROSITE" id="PS50887">
    <property type="entry name" value="GGDEF"/>
    <property type="match status" value="1"/>
</dbReference>
<dbReference type="InterPro" id="IPR043128">
    <property type="entry name" value="Rev_trsase/Diguanyl_cyclase"/>
</dbReference>
<evidence type="ECO:0000259" key="16">
    <source>
        <dbReference type="PROSITE" id="PS50887"/>
    </source>
</evidence>
<dbReference type="InterPro" id="IPR011006">
    <property type="entry name" value="CheY-like_superfamily"/>
</dbReference>
<feature type="modified residue" description="4-aspartylphosphate" evidence="12">
    <location>
        <position position="1393"/>
    </location>
</feature>
<dbReference type="InterPro" id="IPR000160">
    <property type="entry name" value="GGDEF_dom"/>
</dbReference>
<dbReference type="InterPro" id="IPR003594">
    <property type="entry name" value="HATPase_dom"/>
</dbReference>
<dbReference type="InterPro" id="IPR011123">
    <property type="entry name" value="Y_Y_Y"/>
</dbReference>
<dbReference type="FunFam" id="1.10.287.130:FF:000002">
    <property type="entry name" value="Two-component osmosensing histidine kinase"/>
    <property type="match status" value="1"/>
</dbReference>
<evidence type="ECO:0000256" key="5">
    <source>
        <dbReference type="ARBA" id="ARBA00022679"/>
    </source>
</evidence>
<dbReference type="InterPro" id="IPR036097">
    <property type="entry name" value="HisK_dim/P_sf"/>
</dbReference>
<evidence type="ECO:0000256" key="12">
    <source>
        <dbReference type="PROSITE-ProRule" id="PRU00169"/>
    </source>
</evidence>
<proteinExistence type="predicted"/>
<dbReference type="CDD" id="cd16922">
    <property type="entry name" value="HATPase_EvgS-ArcB-TorS-like"/>
    <property type="match status" value="1"/>
</dbReference>
<evidence type="ECO:0000256" key="11">
    <source>
        <dbReference type="ARBA" id="ARBA00068150"/>
    </source>
</evidence>
<dbReference type="STRING" id="697282.Mettu_0881"/>
<feature type="domain" description="Histidine kinase" evidence="14">
    <location>
        <begin position="868"/>
        <end position="1089"/>
    </location>
</feature>
<evidence type="ECO:0000256" key="1">
    <source>
        <dbReference type="ARBA" id="ARBA00000085"/>
    </source>
</evidence>
<evidence type="ECO:0000313" key="18">
    <source>
        <dbReference type="Proteomes" id="UP000004664"/>
    </source>
</evidence>
<reference evidence="17 18" key="1">
    <citation type="submission" date="2011-06" db="EMBL/GenBank/DDBJ databases">
        <title>Genomic sequence of Methylobacter tundripaludum SV96.</title>
        <authorList>
            <consortium name="US DOE Joint Genome Institute"/>
            <person name="Lucas S."/>
            <person name="Han J."/>
            <person name="Lapidus A."/>
            <person name="Cheng J.-F."/>
            <person name="Goodwin L."/>
            <person name="Pitluck S."/>
            <person name="Held B."/>
            <person name="Detter J.C."/>
            <person name="Han C."/>
            <person name="Tapia R."/>
            <person name="Land M."/>
            <person name="Hauser L."/>
            <person name="Kyrpides N."/>
            <person name="Ivanova N."/>
            <person name="Ovchinnikova G."/>
            <person name="Pagani I."/>
            <person name="Klotz M.G."/>
            <person name="Dispirito A.A."/>
            <person name="Murrell J.C."/>
            <person name="Dunfield P."/>
            <person name="Kalyuzhnaya M.G."/>
            <person name="Svenning M."/>
            <person name="Trotsenko Y.A."/>
            <person name="Stein L.Y."/>
            <person name="Woyke T."/>
        </authorList>
    </citation>
    <scope>NUCLEOTIDE SEQUENCE [LARGE SCALE GENOMIC DNA]</scope>
    <source>
        <strain evidence="18">ATCC BAA-1195 / DSM 17260 / SV96</strain>
    </source>
</reference>
<feature type="modified residue" description="4-aspartylphosphate" evidence="12">
    <location>
        <position position="1164"/>
    </location>
</feature>
<dbReference type="eggNOG" id="COG3706">
    <property type="taxonomic scope" value="Bacteria"/>
</dbReference>
<evidence type="ECO:0000256" key="2">
    <source>
        <dbReference type="ARBA" id="ARBA00001946"/>
    </source>
</evidence>
<keyword evidence="5" id="KW-0808">Transferase</keyword>
<dbReference type="EC" id="2.7.13.3" evidence="3"/>
<comment type="subunit">
    <text evidence="10">At low DSF concentrations, interacts with RpfF.</text>
</comment>
<dbReference type="InterPro" id="IPR003661">
    <property type="entry name" value="HisK_dim/P_dom"/>
</dbReference>
<dbReference type="Pfam" id="PF07495">
    <property type="entry name" value="Y_Y_Y"/>
    <property type="match status" value="1"/>
</dbReference>
<dbReference type="InterPro" id="IPR001789">
    <property type="entry name" value="Sig_transdc_resp-reg_receiver"/>
</dbReference>
<comment type="cofactor">
    <cofactor evidence="2">
        <name>Mg(2+)</name>
        <dbReference type="ChEBI" id="CHEBI:18420"/>
    </cofactor>
</comment>
<feature type="coiled-coil region" evidence="13">
    <location>
        <begin position="827"/>
        <end position="854"/>
    </location>
</feature>
<dbReference type="Pfam" id="PF02518">
    <property type="entry name" value="HATPase_c"/>
    <property type="match status" value="1"/>
</dbReference>
<dbReference type="PROSITE" id="PS50110">
    <property type="entry name" value="RESPONSE_REGULATORY"/>
    <property type="match status" value="2"/>
</dbReference>
<dbReference type="Gene3D" id="3.30.565.10">
    <property type="entry name" value="Histidine kinase-like ATPase, C-terminal domain"/>
    <property type="match status" value="1"/>
</dbReference>
<dbReference type="Gene3D" id="3.30.70.270">
    <property type="match status" value="1"/>
</dbReference>
<evidence type="ECO:0000256" key="10">
    <source>
        <dbReference type="ARBA" id="ARBA00064003"/>
    </source>
</evidence>
<dbReference type="CDD" id="cd00082">
    <property type="entry name" value="HisKA"/>
    <property type="match status" value="1"/>
</dbReference>
<dbReference type="SMART" id="SM00388">
    <property type="entry name" value="HisKA"/>
    <property type="match status" value="1"/>
</dbReference>
<dbReference type="Pfam" id="PF00512">
    <property type="entry name" value="HisKA"/>
    <property type="match status" value="1"/>
</dbReference>
<dbReference type="GO" id="GO:0000155">
    <property type="term" value="F:phosphorelay sensor kinase activity"/>
    <property type="evidence" value="ECO:0007669"/>
    <property type="project" value="InterPro"/>
</dbReference>
<dbReference type="SUPFAM" id="SSF47384">
    <property type="entry name" value="Homodimeric domain of signal transducing histidine kinase"/>
    <property type="match status" value="1"/>
</dbReference>
<feature type="domain" description="Response regulatory" evidence="15">
    <location>
        <begin position="1115"/>
        <end position="1231"/>
    </location>
</feature>
<keyword evidence="7" id="KW-0418">Kinase</keyword>
<dbReference type="SMART" id="SM00267">
    <property type="entry name" value="GGDEF"/>
    <property type="match status" value="1"/>
</dbReference>
<dbReference type="Gene3D" id="1.10.287.130">
    <property type="match status" value="1"/>
</dbReference>
<dbReference type="InterPro" id="IPR011110">
    <property type="entry name" value="Reg_prop"/>
</dbReference>
<accession>G3IQJ7</accession>
<dbReference type="InterPro" id="IPR029787">
    <property type="entry name" value="Nucleotide_cyclase"/>
</dbReference>
<evidence type="ECO:0000256" key="13">
    <source>
        <dbReference type="SAM" id="Coils"/>
    </source>
</evidence>
<dbReference type="Pfam" id="PF07494">
    <property type="entry name" value="Reg_prop"/>
    <property type="match status" value="2"/>
</dbReference>
<dbReference type="PRINTS" id="PR00344">
    <property type="entry name" value="BCTRLSENSOR"/>
</dbReference>
<dbReference type="Gene3D" id="2.60.40.10">
    <property type="entry name" value="Immunoglobulins"/>
    <property type="match status" value="1"/>
</dbReference>
<protein>
    <recommendedName>
        <fullName evidence="11">Sensory/regulatory protein RpfC</fullName>
        <ecNumber evidence="3">2.7.13.3</ecNumber>
    </recommendedName>
</protein>
<dbReference type="SUPFAM" id="SSF63829">
    <property type="entry name" value="Calcium-dependent phosphotriesterase"/>
    <property type="match status" value="2"/>
</dbReference>
<dbReference type="Pfam" id="PF00990">
    <property type="entry name" value="GGDEF"/>
    <property type="match status" value="1"/>
</dbReference>
<dbReference type="PANTHER" id="PTHR43547">
    <property type="entry name" value="TWO-COMPONENT HISTIDINE KINASE"/>
    <property type="match status" value="1"/>
</dbReference>